<keyword evidence="4 7" id="KW-1133">Transmembrane helix</keyword>
<evidence type="ECO:0000256" key="2">
    <source>
        <dbReference type="ARBA" id="ARBA00022692"/>
    </source>
</evidence>
<keyword evidence="2 7" id="KW-0812">Transmembrane</keyword>
<reference evidence="9 10" key="1">
    <citation type="journal article" date="2024" name="Nat. Commun.">
        <title>Phylogenomics reveals the evolutionary origins of lichenization in chlorophyte algae.</title>
        <authorList>
            <person name="Puginier C."/>
            <person name="Libourel C."/>
            <person name="Otte J."/>
            <person name="Skaloud P."/>
            <person name="Haon M."/>
            <person name="Grisel S."/>
            <person name="Petersen M."/>
            <person name="Berrin J.G."/>
            <person name="Delaux P.M."/>
            <person name="Dal Grande F."/>
            <person name="Keller J."/>
        </authorList>
    </citation>
    <scope>NUCLEOTIDE SEQUENCE [LARGE SCALE GENOMIC DNA]</scope>
    <source>
        <strain evidence="9 10">SAG 245.80</strain>
    </source>
</reference>
<keyword evidence="3" id="KW-0809">Transit peptide</keyword>
<evidence type="ECO:0000313" key="9">
    <source>
        <dbReference type="EMBL" id="KAK9838314.1"/>
    </source>
</evidence>
<feature type="domain" description="Pheophorbide a oxygenase" evidence="8">
    <location>
        <begin position="175"/>
        <end position="251"/>
    </location>
</feature>
<proteinExistence type="predicted"/>
<comment type="caution">
    <text evidence="9">The sequence shown here is derived from an EMBL/GenBank/DDBJ whole genome shotgun (WGS) entry which is preliminary data.</text>
</comment>
<evidence type="ECO:0000256" key="6">
    <source>
        <dbReference type="ARBA" id="ARBA00023136"/>
    </source>
</evidence>
<dbReference type="Pfam" id="PF08417">
    <property type="entry name" value="PaO"/>
    <property type="match status" value="1"/>
</dbReference>
<dbReference type="InterPro" id="IPR036922">
    <property type="entry name" value="Rieske_2Fe-2S_sf"/>
</dbReference>
<evidence type="ECO:0000256" key="4">
    <source>
        <dbReference type="ARBA" id="ARBA00022989"/>
    </source>
</evidence>
<dbReference type="Proteomes" id="UP001445335">
    <property type="component" value="Unassembled WGS sequence"/>
</dbReference>
<evidence type="ECO:0000256" key="3">
    <source>
        <dbReference type="ARBA" id="ARBA00022946"/>
    </source>
</evidence>
<dbReference type="AlphaFoldDB" id="A0AAW1RWZ3"/>
<keyword evidence="10" id="KW-1185">Reference proteome</keyword>
<dbReference type="InterPro" id="IPR013626">
    <property type="entry name" value="PaO"/>
</dbReference>
<keyword evidence="6 7" id="KW-0472">Membrane</keyword>
<organism evidence="9 10">
    <name type="scientific">Elliptochloris bilobata</name>
    <dbReference type="NCBI Taxonomy" id="381761"/>
    <lineage>
        <taxon>Eukaryota</taxon>
        <taxon>Viridiplantae</taxon>
        <taxon>Chlorophyta</taxon>
        <taxon>core chlorophytes</taxon>
        <taxon>Trebouxiophyceae</taxon>
        <taxon>Trebouxiophyceae incertae sedis</taxon>
        <taxon>Elliptochloris clade</taxon>
        <taxon>Elliptochloris</taxon>
    </lineage>
</organism>
<evidence type="ECO:0000313" key="10">
    <source>
        <dbReference type="Proteomes" id="UP001445335"/>
    </source>
</evidence>
<dbReference type="GO" id="GO:0005737">
    <property type="term" value="C:cytoplasm"/>
    <property type="evidence" value="ECO:0007669"/>
    <property type="project" value="TreeGrafter"/>
</dbReference>
<dbReference type="GO" id="GO:0051537">
    <property type="term" value="F:2 iron, 2 sulfur cluster binding"/>
    <property type="evidence" value="ECO:0007669"/>
    <property type="project" value="InterPro"/>
</dbReference>
<comment type="subcellular location">
    <subcellularLocation>
        <location evidence="1">Membrane</location>
    </subcellularLocation>
</comment>
<evidence type="ECO:0000256" key="5">
    <source>
        <dbReference type="ARBA" id="ARBA00023002"/>
    </source>
</evidence>
<dbReference type="EMBL" id="JALJOU010000019">
    <property type="protein sequence ID" value="KAK9838314.1"/>
    <property type="molecule type" value="Genomic_DNA"/>
</dbReference>
<dbReference type="InterPro" id="IPR050584">
    <property type="entry name" value="Cholesterol_7-desaturase"/>
</dbReference>
<protein>
    <recommendedName>
        <fullName evidence="8">Pheophorbide a oxygenase domain-containing protein</fullName>
    </recommendedName>
</protein>
<accession>A0AAW1RWZ3</accession>
<dbReference type="PANTHER" id="PTHR21266">
    <property type="entry name" value="IRON-SULFUR DOMAIN CONTAINING PROTEIN"/>
    <property type="match status" value="1"/>
</dbReference>
<dbReference type="SUPFAM" id="SSF50022">
    <property type="entry name" value="ISP domain"/>
    <property type="match status" value="1"/>
</dbReference>
<dbReference type="SUPFAM" id="SSF55961">
    <property type="entry name" value="Bet v1-like"/>
    <property type="match status" value="1"/>
</dbReference>
<evidence type="ECO:0000256" key="7">
    <source>
        <dbReference type="SAM" id="Phobius"/>
    </source>
</evidence>
<feature type="transmembrane region" description="Helical" evidence="7">
    <location>
        <begin position="362"/>
        <end position="382"/>
    </location>
</feature>
<evidence type="ECO:0000259" key="8">
    <source>
        <dbReference type="Pfam" id="PF08417"/>
    </source>
</evidence>
<dbReference type="GO" id="GO:0016020">
    <property type="term" value="C:membrane"/>
    <property type="evidence" value="ECO:0007669"/>
    <property type="project" value="UniProtKB-SubCell"/>
</dbReference>
<evidence type="ECO:0000256" key="1">
    <source>
        <dbReference type="ARBA" id="ARBA00004370"/>
    </source>
</evidence>
<gene>
    <name evidence="9" type="ORF">WJX81_004064</name>
</gene>
<name>A0AAW1RWZ3_9CHLO</name>
<dbReference type="Gene3D" id="3.90.380.10">
    <property type="entry name" value="Naphthalene 1,2-dioxygenase Alpha Subunit, Chain A, domain 1"/>
    <property type="match status" value="1"/>
</dbReference>
<dbReference type="PANTHER" id="PTHR21266:SF32">
    <property type="entry name" value="CHOLESTEROL 7-DESATURASE NVD"/>
    <property type="match status" value="1"/>
</dbReference>
<dbReference type="Gene3D" id="2.102.10.10">
    <property type="entry name" value="Rieske [2Fe-2S] iron-sulphur domain"/>
    <property type="match status" value="1"/>
</dbReference>
<keyword evidence="5" id="KW-0560">Oxidoreductase</keyword>
<sequence length="435" mass="46464">MLQQDIVRFVEGWTFDGQTGECVNIPQVIGGNAVSGRTSATALPCVERQGMLWICPTPGADVSPAAIAVLPELDEPGWTSDDFVRDMPVDFTLLLENVADPDHGVFAHQTATFDSFTASAAHPMAVSTAPGPGGDKILGRVAGVLKMTGKNEAEKKKAMRGEAGSGEEVTATLEFAPPVHVRWARFDASGRTTFITAFWASPAGLGRTRFFLRYARSIAPWFHPPRWLFHILINGFLDQDTYLLATQQEVTLAAELGAARANLGSGPGGAEEPGEHAPIMDRRRLFCHRSPTDNFLIAMGRWLDAAVPRVPNRYRLLVSADAAGALAVGAARREDVLDRLACQTALCPESAAAYSRFKAARLVLGVAAALGAAALVAGAAVGLDRAALIRWAAAAAAAAAGALVAHKLARQFEYVYTRDRQAADLKRIPKFVPDK</sequence>
<dbReference type="GO" id="GO:0010277">
    <property type="term" value="F:chlorophyllide a oxygenase activity"/>
    <property type="evidence" value="ECO:0007669"/>
    <property type="project" value="InterPro"/>
</dbReference>
<feature type="transmembrane region" description="Helical" evidence="7">
    <location>
        <begin position="388"/>
        <end position="409"/>
    </location>
</feature>